<feature type="transmembrane region" description="Helical" evidence="5">
    <location>
        <begin position="94"/>
        <end position="111"/>
    </location>
</feature>
<reference evidence="7 8" key="2">
    <citation type="submission" date="2018-03" db="EMBL/GenBank/DDBJ databases">
        <title>The ancient ancestry and fast evolution of plastids.</title>
        <authorList>
            <person name="Moore K.R."/>
            <person name="Magnabosco C."/>
            <person name="Momper L."/>
            <person name="Gold D.A."/>
            <person name="Bosak T."/>
            <person name="Fournier G.P."/>
        </authorList>
    </citation>
    <scope>NUCLEOTIDE SEQUENCE [LARGE SCALE GENOMIC DNA]</scope>
    <source>
        <strain evidence="7 8">ULC18</strain>
    </source>
</reference>
<dbReference type="EMBL" id="PVWK01000098">
    <property type="protein sequence ID" value="PSB26965.1"/>
    <property type="molecule type" value="Genomic_DNA"/>
</dbReference>
<comment type="subcellular location">
    <subcellularLocation>
        <location evidence="1">Membrane</location>
        <topology evidence="1">Multi-pass membrane protein</topology>
    </subcellularLocation>
</comment>
<protein>
    <submittedName>
        <fullName evidence="7">Rhomboid family intramembrane serine protease</fullName>
    </submittedName>
</protein>
<keyword evidence="7" id="KW-0645">Protease</keyword>
<dbReference type="OrthoDB" id="465874at2"/>
<evidence type="ECO:0000256" key="1">
    <source>
        <dbReference type="ARBA" id="ARBA00004141"/>
    </source>
</evidence>
<reference evidence="8" key="1">
    <citation type="submission" date="2018-02" db="EMBL/GenBank/DDBJ databases">
        <authorList>
            <person name="Moore K."/>
            <person name="Momper L."/>
        </authorList>
    </citation>
    <scope>NUCLEOTIDE SEQUENCE [LARGE SCALE GENOMIC DNA]</scope>
    <source>
        <strain evidence="8">ULC18</strain>
    </source>
</reference>
<dbReference type="AlphaFoldDB" id="A0A2T1E2J8"/>
<dbReference type="GO" id="GO:0006508">
    <property type="term" value="P:proteolysis"/>
    <property type="evidence" value="ECO:0007669"/>
    <property type="project" value="UniProtKB-KW"/>
</dbReference>
<evidence type="ECO:0000256" key="4">
    <source>
        <dbReference type="ARBA" id="ARBA00023136"/>
    </source>
</evidence>
<name>A0A2T1E2J8_9CYAN</name>
<keyword evidence="8" id="KW-1185">Reference proteome</keyword>
<dbReference type="GO" id="GO:0004252">
    <property type="term" value="F:serine-type endopeptidase activity"/>
    <property type="evidence" value="ECO:0007669"/>
    <property type="project" value="InterPro"/>
</dbReference>
<feature type="transmembrane region" description="Helical" evidence="5">
    <location>
        <begin position="168"/>
        <end position="187"/>
    </location>
</feature>
<evidence type="ECO:0000259" key="6">
    <source>
        <dbReference type="Pfam" id="PF01694"/>
    </source>
</evidence>
<dbReference type="InterPro" id="IPR022764">
    <property type="entry name" value="Peptidase_S54_rhomboid_dom"/>
</dbReference>
<evidence type="ECO:0000313" key="7">
    <source>
        <dbReference type="EMBL" id="PSB26965.1"/>
    </source>
</evidence>
<dbReference type="GO" id="GO:0016020">
    <property type="term" value="C:membrane"/>
    <property type="evidence" value="ECO:0007669"/>
    <property type="project" value="UniProtKB-SubCell"/>
</dbReference>
<feature type="transmembrane region" description="Helical" evidence="5">
    <location>
        <begin position="38"/>
        <end position="60"/>
    </location>
</feature>
<organism evidence="7 8">
    <name type="scientific">Stenomitos frigidus ULC18</name>
    <dbReference type="NCBI Taxonomy" id="2107698"/>
    <lineage>
        <taxon>Bacteria</taxon>
        <taxon>Bacillati</taxon>
        <taxon>Cyanobacteriota</taxon>
        <taxon>Cyanophyceae</taxon>
        <taxon>Leptolyngbyales</taxon>
        <taxon>Leptolyngbyaceae</taxon>
        <taxon>Stenomitos</taxon>
    </lineage>
</organism>
<evidence type="ECO:0000313" key="8">
    <source>
        <dbReference type="Proteomes" id="UP000239576"/>
    </source>
</evidence>
<feature type="transmembrane region" description="Helical" evidence="5">
    <location>
        <begin position="199"/>
        <end position="219"/>
    </location>
</feature>
<sequence>MISDFFLQSRLLTSGLVLAFFALCLVLKADFWLLFPALALPVVLTWLLWLLSTLFFGGAFNQLGVRPRQLNGVWGILLAPVLHNHARADEAQHLVGNTVAFLSFGGFIVMPRGLADFLLITAVVALSSGCFTWLCGREGSNHIGASGILYGYFGFLLLRGFYEHQVAAILLSMLMMAFYSPLLLGIFPQNERISWEMHFGGFVGGLATACYFNTIQANAKSLLPTFLP</sequence>
<dbReference type="Gene3D" id="1.20.1540.10">
    <property type="entry name" value="Rhomboid-like"/>
    <property type="match status" value="1"/>
</dbReference>
<evidence type="ECO:0000256" key="2">
    <source>
        <dbReference type="ARBA" id="ARBA00022692"/>
    </source>
</evidence>
<dbReference type="SUPFAM" id="SSF144091">
    <property type="entry name" value="Rhomboid-like"/>
    <property type="match status" value="1"/>
</dbReference>
<feature type="domain" description="Peptidase S54 rhomboid" evidence="6">
    <location>
        <begin position="73"/>
        <end position="211"/>
    </location>
</feature>
<evidence type="ECO:0000256" key="3">
    <source>
        <dbReference type="ARBA" id="ARBA00022989"/>
    </source>
</evidence>
<keyword evidence="4 5" id="KW-0472">Membrane</keyword>
<dbReference type="InterPro" id="IPR035952">
    <property type="entry name" value="Rhomboid-like_sf"/>
</dbReference>
<proteinExistence type="predicted"/>
<keyword evidence="2 5" id="KW-0812">Transmembrane</keyword>
<dbReference type="Proteomes" id="UP000239576">
    <property type="component" value="Unassembled WGS sequence"/>
</dbReference>
<dbReference type="Pfam" id="PF01694">
    <property type="entry name" value="Rhomboid"/>
    <property type="match status" value="1"/>
</dbReference>
<feature type="transmembrane region" description="Helical" evidence="5">
    <location>
        <begin position="117"/>
        <end position="136"/>
    </location>
</feature>
<keyword evidence="7" id="KW-0378">Hydrolase</keyword>
<dbReference type="RefSeq" id="WP_106257583.1">
    <property type="nucleotide sequence ID" value="NZ_CAWNSW010000133.1"/>
</dbReference>
<evidence type="ECO:0000256" key="5">
    <source>
        <dbReference type="SAM" id="Phobius"/>
    </source>
</evidence>
<keyword evidence="3 5" id="KW-1133">Transmembrane helix</keyword>
<feature type="transmembrane region" description="Helical" evidence="5">
    <location>
        <begin position="143"/>
        <end position="162"/>
    </location>
</feature>
<comment type="caution">
    <text evidence="7">The sequence shown here is derived from an EMBL/GenBank/DDBJ whole genome shotgun (WGS) entry which is preliminary data.</text>
</comment>
<accession>A0A2T1E2J8</accession>
<gene>
    <name evidence="7" type="ORF">C7B82_17545</name>
</gene>